<dbReference type="EMBL" id="LPUY01000074">
    <property type="protein sequence ID" value="KUP92525.1"/>
    <property type="molecule type" value="Genomic_DNA"/>
</dbReference>
<accession>A0A132BVW0</accession>
<dbReference type="InterPro" id="IPR009506">
    <property type="entry name" value="YjiS-like"/>
</dbReference>
<evidence type="ECO:0000256" key="1">
    <source>
        <dbReference type="SAM" id="Phobius"/>
    </source>
</evidence>
<keyword evidence="1" id="KW-0472">Membrane</keyword>
<dbReference type="Proteomes" id="UP000068382">
    <property type="component" value="Unassembled WGS sequence"/>
</dbReference>
<reference evidence="3 4" key="1">
    <citation type="submission" date="2015-12" db="EMBL/GenBank/DDBJ databases">
        <title>Genome sequence of the marine Rhodobacteraceae strain O3.65, Candidatus Tritonibacter horizontis.</title>
        <authorList>
            <person name="Poehlein A."/>
            <person name="Giebel H.A."/>
            <person name="Voget S."/>
            <person name="Brinkhoff T."/>
        </authorList>
    </citation>
    <scope>NUCLEOTIDE SEQUENCE [LARGE SCALE GENOMIC DNA]</scope>
    <source>
        <strain evidence="3 4">O3.65</strain>
    </source>
</reference>
<evidence type="ECO:0000313" key="3">
    <source>
        <dbReference type="EMBL" id="KUP92525.1"/>
    </source>
</evidence>
<dbReference type="RefSeq" id="WP_068243991.1">
    <property type="nucleotide sequence ID" value="NZ_LPUY01000074.1"/>
</dbReference>
<comment type="caution">
    <text evidence="3">The sequence shown here is derived from an EMBL/GenBank/DDBJ whole genome shotgun (WGS) entry which is preliminary data.</text>
</comment>
<protein>
    <recommendedName>
        <fullName evidence="2">YjiS-like domain-containing protein</fullName>
    </recommendedName>
</protein>
<feature type="domain" description="YjiS-like" evidence="2">
    <location>
        <begin position="34"/>
        <end position="65"/>
    </location>
</feature>
<organism evidence="3 4">
    <name type="scientific">Tritonibacter horizontis</name>
    <dbReference type="NCBI Taxonomy" id="1768241"/>
    <lineage>
        <taxon>Bacteria</taxon>
        <taxon>Pseudomonadati</taxon>
        <taxon>Pseudomonadota</taxon>
        <taxon>Alphaproteobacteria</taxon>
        <taxon>Rhodobacterales</taxon>
        <taxon>Paracoccaceae</taxon>
        <taxon>Tritonibacter</taxon>
    </lineage>
</organism>
<dbReference type="Pfam" id="PF06568">
    <property type="entry name" value="YjiS-like"/>
    <property type="match status" value="1"/>
</dbReference>
<keyword evidence="1" id="KW-0812">Transmembrane</keyword>
<dbReference type="AlphaFoldDB" id="A0A132BVW0"/>
<keyword evidence="4" id="KW-1185">Reference proteome</keyword>
<gene>
    <name evidence="3" type="ORF">TRIHO_24950</name>
</gene>
<name>A0A132BVW0_9RHOB</name>
<dbReference type="OrthoDB" id="8005167at2"/>
<sequence>MIQVPEHPSQLDYLTSRPALPVVAEWAIGVAVLATKWSVRKRTRRDLSRLTAHQLQDIGLSQAQAARESTLPFWKP</sequence>
<feature type="transmembrane region" description="Helical" evidence="1">
    <location>
        <begin position="20"/>
        <end position="39"/>
    </location>
</feature>
<keyword evidence="1" id="KW-1133">Transmembrane helix</keyword>
<evidence type="ECO:0000259" key="2">
    <source>
        <dbReference type="Pfam" id="PF06568"/>
    </source>
</evidence>
<evidence type="ECO:0000313" key="4">
    <source>
        <dbReference type="Proteomes" id="UP000068382"/>
    </source>
</evidence>
<proteinExistence type="predicted"/>